<evidence type="ECO:0000256" key="1">
    <source>
        <dbReference type="ARBA" id="ARBA00006484"/>
    </source>
</evidence>
<proteinExistence type="inferred from homology"/>
<keyword evidence="6" id="KW-1185">Reference proteome</keyword>
<evidence type="ECO:0000259" key="4">
    <source>
        <dbReference type="SMART" id="SM00822"/>
    </source>
</evidence>
<dbReference type="Pfam" id="PF00106">
    <property type="entry name" value="adh_short"/>
    <property type="match status" value="1"/>
</dbReference>
<dbReference type="PANTHER" id="PTHR44169">
    <property type="entry name" value="NADPH-DEPENDENT 1-ACYLDIHYDROXYACETONE PHOSPHATE REDUCTASE"/>
    <property type="match status" value="1"/>
</dbReference>
<dbReference type="PRINTS" id="PR00081">
    <property type="entry name" value="GDHRDH"/>
</dbReference>
<protein>
    <submittedName>
        <fullName evidence="5">Short-chain dehydrogenase</fullName>
    </submittedName>
</protein>
<feature type="domain" description="Ketoreductase" evidence="4">
    <location>
        <begin position="6"/>
        <end position="176"/>
    </location>
</feature>
<dbReference type="InterPro" id="IPR036291">
    <property type="entry name" value="NAD(P)-bd_dom_sf"/>
</dbReference>
<dbReference type="Gene3D" id="3.40.50.720">
    <property type="entry name" value="NAD(P)-binding Rossmann-like Domain"/>
    <property type="match status" value="1"/>
</dbReference>
<dbReference type="GO" id="GO:0016491">
    <property type="term" value="F:oxidoreductase activity"/>
    <property type="evidence" value="ECO:0007669"/>
    <property type="project" value="UniProtKB-KW"/>
</dbReference>
<dbReference type="PRINTS" id="PR00080">
    <property type="entry name" value="SDRFAMILY"/>
</dbReference>
<dbReference type="InterPro" id="IPR057326">
    <property type="entry name" value="KR_dom"/>
</dbReference>
<dbReference type="SUPFAM" id="SSF51735">
    <property type="entry name" value="NAD(P)-binding Rossmann-fold domains"/>
    <property type="match status" value="1"/>
</dbReference>
<keyword evidence="2" id="KW-0560">Oxidoreductase</keyword>
<evidence type="ECO:0000256" key="3">
    <source>
        <dbReference type="RuleBase" id="RU000363"/>
    </source>
</evidence>
<evidence type="ECO:0000256" key="2">
    <source>
        <dbReference type="ARBA" id="ARBA00023002"/>
    </source>
</evidence>
<comment type="similarity">
    <text evidence="1 3">Belongs to the short-chain dehydrogenases/reductases (SDR) family.</text>
</comment>
<accession>A0A1S1QS23</accession>
<reference evidence="6" key="1">
    <citation type="submission" date="2016-07" db="EMBL/GenBank/DDBJ databases">
        <title>Sequence Frankia sp. strain CcI1.17.</title>
        <authorList>
            <person name="Ghodhbane-Gtari F."/>
            <person name="Swanson E."/>
            <person name="Gueddou A."/>
            <person name="Morris K."/>
            <person name="Hezbri K."/>
            <person name="Ktari A."/>
            <person name="Nouioui I."/>
            <person name="Abebe-Akele F."/>
            <person name="Simpson S."/>
            <person name="Thomas K."/>
            <person name="Gtari M."/>
            <person name="Tisa L.S."/>
            <person name="Hurst S."/>
        </authorList>
    </citation>
    <scope>NUCLEOTIDE SEQUENCE [LARGE SCALE GENOMIC DNA]</scope>
    <source>
        <strain evidence="6">Cc1.17</strain>
    </source>
</reference>
<dbReference type="PANTHER" id="PTHR44169:SF6">
    <property type="entry name" value="NADPH-DEPENDENT 1-ACYLDIHYDROXYACETONE PHOSPHATE REDUCTASE"/>
    <property type="match status" value="1"/>
</dbReference>
<gene>
    <name evidence="5" type="ORF">CC117_17665</name>
</gene>
<dbReference type="InterPro" id="IPR002347">
    <property type="entry name" value="SDR_fam"/>
</dbReference>
<organism evidence="5 6">
    <name type="scientific">Parafrankia colletiae</name>
    <dbReference type="NCBI Taxonomy" id="573497"/>
    <lineage>
        <taxon>Bacteria</taxon>
        <taxon>Bacillati</taxon>
        <taxon>Actinomycetota</taxon>
        <taxon>Actinomycetes</taxon>
        <taxon>Frankiales</taxon>
        <taxon>Frankiaceae</taxon>
        <taxon>Parafrankia</taxon>
    </lineage>
</organism>
<dbReference type="RefSeq" id="WP_071084793.1">
    <property type="nucleotide sequence ID" value="NZ_MBLM01000116.1"/>
</dbReference>
<dbReference type="EMBL" id="MBLM01000116">
    <property type="protein sequence ID" value="OHV36507.1"/>
    <property type="molecule type" value="Genomic_DNA"/>
</dbReference>
<name>A0A1S1QS23_9ACTN</name>
<dbReference type="SMART" id="SM00822">
    <property type="entry name" value="PKS_KR"/>
    <property type="match status" value="1"/>
</dbReference>
<dbReference type="AlphaFoldDB" id="A0A1S1QS23"/>
<evidence type="ECO:0000313" key="5">
    <source>
        <dbReference type="EMBL" id="OHV36507.1"/>
    </source>
</evidence>
<dbReference type="Proteomes" id="UP000179627">
    <property type="component" value="Unassembled WGS sequence"/>
</dbReference>
<dbReference type="OrthoDB" id="3212478at2"/>
<evidence type="ECO:0000313" key="6">
    <source>
        <dbReference type="Proteomes" id="UP000179627"/>
    </source>
</evidence>
<sequence>MNIEGSVALVTGANRGLGARLVERLLDAGARRVYATARDPRSVAATVSTDPRVNVLALDVTDQSSVDAAAKTATDVTMLVNNAGVLGFGGALDGDLDLFQRDVATNYVGLLRVSRAFVPVLTANAPGAIVNVLTLIALAPVGGMAGYCASKAAAHSATQSMRAELRGRGIEVIGAYPGGIDTDMLAGVDADKAAPEVVAERIITGVAAGRTVIWPDDASAGAGSVYSTDPLALEVMLAG</sequence>
<comment type="caution">
    <text evidence="5">The sequence shown here is derived from an EMBL/GenBank/DDBJ whole genome shotgun (WGS) entry which is preliminary data.</text>
</comment>